<reference evidence="1" key="1">
    <citation type="submission" date="2023-06" db="EMBL/GenBank/DDBJ databases">
        <authorList>
            <person name="Kurt Z."/>
        </authorList>
    </citation>
    <scope>NUCLEOTIDE SEQUENCE</scope>
</reference>
<reference evidence="2 3" key="2">
    <citation type="submission" date="2024-07" db="EMBL/GenBank/DDBJ databases">
        <authorList>
            <person name="Akdeniz Z."/>
        </authorList>
    </citation>
    <scope>NUCLEOTIDE SEQUENCE [LARGE SCALE GENOMIC DNA]</scope>
</reference>
<name>A0AA86UHH2_9EUKA</name>
<gene>
    <name evidence="2" type="ORF">HINF_LOCUS40052</name>
    <name evidence="1" type="ORF">HINF_LOCUS43604</name>
</gene>
<organism evidence="1">
    <name type="scientific">Hexamita inflata</name>
    <dbReference type="NCBI Taxonomy" id="28002"/>
    <lineage>
        <taxon>Eukaryota</taxon>
        <taxon>Metamonada</taxon>
        <taxon>Diplomonadida</taxon>
        <taxon>Hexamitidae</taxon>
        <taxon>Hexamitinae</taxon>
        <taxon>Hexamita</taxon>
    </lineage>
</organism>
<comment type="caution">
    <text evidence="1">The sequence shown here is derived from an EMBL/GenBank/DDBJ whole genome shotgun (WGS) entry which is preliminary data.</text>
</comment>
<evidence type="ECO:0000313" key="1">
    <source>
        <dbReference type="EMBL" id="CAI9955959.1"/>
    </source>
</evidence>
<dbReference type="EMBL" id="CATOUU010000869">
    <property type="protein sequence ID" value="CAI9955959.1"/>
    <property type="molecule type" value="Genomic_DNA"/>
</dbReference>
<evidence type="ECO:0000313" key="3">
    <source>
        <dbReference type="Proteomes" id="UP001642409"/>
    </source>
</evidence>
<protein>
    <submittedName>
        <fullName evidence="2">Hypothetical_protein</fullName>
    </submittedName>
</protein>
<sequence>MWDQGKKAKLKVTQDGLGVTFKLKTQNMCEFNNYYFGRKQIWQKMLQITQNIVKLGNQLEIRFKIAPYLHSLQIYKVITYFTQQQSDPFFKSNVGYIQDCTVQKVIRNYLSSSFYLCSSMQSRTQQLLVQYGDENTAT</sequence>
<dbReference type="Proteomes" id="UP001642409">
    <property type="component" value="Unassembled WGS sequence"/>
</dbReference>
<evidence type="ECO:0000313" key="2">
    <source>
        <dbReference type="EMBL" id="CAL6043397.1"/>
    </source>
</evidence>
<dbReference type="AlphaFoldDB" id="A0AA86UHH2"/>
<dbReference type="EMBL" id="CAXDID020000157">
    <property type="protein sequence ID" value="CAL6043397.1"/>
    <property type="molecule type" value="Genomic_DNA"/>
</dbReference>
<keyword evidence="3" id="KW-1185">Reference proteome</keyword>
<proteinExistence type="predicted"/>
<accession>A0AA86UHH2</accession>